<dbReference type="eggNOG" id="COG2982">
    <property type="taxonomic scope" value="Bacteria"/>
</dbReference>
<organism evidence="3 4">
    <name type="scientific">Caulobacter vibrioides OR37</name>
    <dbReference type="NCBI Taxonomy" id="1292034"/>
    <lineage>
        <taxon>Bacteria</taxon>
        <taxon>Pseudomonadati</taxon>
        <taxon>Pseudomonadota</taxon>
        <taxon>Alphaproteobacteria</taxon>
        <taxon>Caulobacterales</taxon>
        <taxon>Caulobacteraceae</taxon>
        <taxon>Caulobacter</taxon>
    </lineage>
</organism>
<keyword evidence="1" id="KW-0812">Transmembrane</keyword>
<comment type="caution">
    <text evidence="3">The sequence shown here is derived from an EMBL/GenBank/DDBJ whole genome shotgun (WGS) entry which is preliminary data.</text>
</comment>
<keyword evidence="4" id="KW-1185">Reference proteome</keyword>
<dbReference type="Pfam" id="PF05170">
    <property type="entry name" value="AsmA"/>
    <property type="match status" value="2"/>
</dbReference>
<dbReference type="PANTHER" id="PTHR30441">
    <property type="entry name" value="DUF748 DOMAIN-CONTAINING PROTEIN"/>
    <property type="match status" value="1"/>
</dbReference>
<name>R0ECH2_CAUVI</name>
<dbReference type="GO" id="GO:0090313">
    <property type="term" value="P:regulation of protein targeting to membrane"/>
    <property type="evidence" value="ECO:0007669"/>
    <property type="project" value="TreeGrafter"/>
</dbReference>
<reference evidence="3 4" key="1">
    <citation type="journal article" date="2013" name="Genome Announc.">
        <title>Draft Genome Sequence for Caulobacter sp. Strain OR37, a Bacterium Tolerant to Heavy Metals.</title>
        <authorList>
            <person name="Utturkar S.M."/>
            <person name="Bollmann A."/>
            <person name="Brzoska R.M."/>
            <person name="Klingeman D.M."/>
            <person name="Epstein S.E."/>
            <person name="Palumbo A.V."/>
            <person name="Brown S.D."/>
        </authorList>
    </citation>
    <scope>NUCLEOTIDE SEQUENCE [LARGE SCALE GENOMIC DNA]</scope>
    <source>
        <strain evidence="3 4">OR37</strain>
    </source>
</reference>
<dbReference type="InterPro" id="IPR052894">
    <property type="entry name" value="AsmA-related"/>
</dbReference>
<dbReference type="PATRIC" id="fig|1292034.3.peg.3968"/>
<evidence type="ECO:0000313" key="4">
    <source>
        <dbReference type="Proteomes" id="UP000013063"/>
    </source>
</evidence>
<evidence type="ECO:0000313" key="3">
    <source>
        <dbReference type="EMBL" id="ENZ79052.1"/>
    </source>
</evidence>
<proteinExistence type="predicted"/>
<feature type="domain" description="AsmA" evidence="2">
    <location>
        <begin position="257"/>
        <end position="587"/>
    </location>
</feature>
<dbReference type="EMBL" id="APMP01000041">
    <property type="protein sequence ID" value="ENZ79052.1"/>
    <property type="molecule type" value="Genomic_DNA"/>
</dbReference>
<protein>
    <recommendedName>
        <fullName evidence="2">AsmA domain-containing protein</fullName>
    </recommendedName>
</protein>
<keyword evidence="1" id="KW-1133">Transmembrane helix</keyword>
<sequence length="704" mass="75257">MGRVGGNRIGGLARCEGSTGATILTATDVFSPRKPPRKPFRGLSRRAVIGIGAALALVGAIVAFLVLFDWNLLRGPIGRYASARLGREVAITGDLRVHPWSFSPRVEANGVLVGQPAWAKALDPDTAPMARIGRVALRIKLPPLLRGRTILPYLVVDQPDVRLLRAKDGQANWTFGATKRGQTPVKLPAIQRFVINDGRLRVDDRQRRVLFVGSVSAQERTGEHGGRFVLEGRGRLNDAVFLAEVTGGPLLNITPDHPYPFDADIRAGSTRVLAQGAITKPFDLGRFDARLSLSGADLNRLHDLTGLTLPNTPPYQVSGRLTRAGNRYAFEKLTGRVGDSDIAGDLVVLTGGERPYLEATLRSRRLDFDDLGSLVGAAPATGRGETASAGQRIEAARRDAAQRLLPDATLQVDRVRAMDAKVSYRAETVNAPNLPLRKVSLEVNLNKGVLTLDPIAFTFSRGDLKGRARLDARRAVPRTDLDVRLTNARLEDFIPIMSDGRPAIEGPVMARVRLSGEGNSVHRAAAAADGSITLVAPRGQIRQAFAELLGVNASKGLILLLSKSDKQTPVRCAVADFDVRNGVMTADHLEADTGVVLARGRGTLNLGTETMDLRIEGDSKKPRLVRLFVPITIRGPFMAPRVGLEPGKAVGQGGVAAALGSLVNPLAALLPFVTTGEAKDADCAGLVDDARRQGAPVKAAKTTP</sequence>
<dbReference type="Proteomes" id="UP000013063">
    <property type="component" value="Unassembled WGS sequence"/>
</dbReference>
<feature type="domain" description="AsmA" evidence="2">
    <location>
        <begin position="54"/>
        <end position="175"/>
    </location>
</feature>
<accession>R0ECH2</accession>
<evidence type="ECO:0000256" key="1">
    <source>
        <dbReference type="SAM" id="Phobius"/>
    </source>
</evidence>
<dbReference type="InterPro" id="IPR007844">
    <property type="entry name" value="AsmA"/>
</dbReference>
<gene>
    <name evidence="3" type="ORF">OR37_03999</name>
</gene>
<dbReference type="AlphaFoldDB" id="R0ECH2"/>
<evidence type="ECO:0000259" key="2">
    <source>
        <dbReference type="Pfam" id="PF05170"/>
    </source>
</evidence>
<dbReference type="STRING" id="1292034.OR37_03999"/>
<keyword evidence="1" id="KW-0472">Membrane</keyword>
<dbReference type="GO" id="GO:0005886">
    <property type="term" value="C:plasma membrane"/>
    <property type="evidence" value="ECO:0007669"/>
    <property type="project" value="TreeGrafter"/>
</dbReference>
<feature type="transmembrane region" description="Helical" evidence="1">
    <location>
        <begin position="47"/>
        <end position="68"/>
    </location>
</feature>
<dbReference type="PANTHER" id="PTHR30441:SF9">
    <property type="entry name" value="ASMA FAMILY PROTEIN YHJG"/>
    <property type="match status" value="1"/>
</dbReference>